<comment type="function">
    <text evidence="1">Catalyzes the cleavage of beta-carotene at its central double bond (15,15') to yield two molecules of all-trans-retinal.</text>
</comment>
<keyword evidence="1" id="KW-0560">Oxidoreductase</keyword>
<proteinExistence type="inferred from homology"/>
<protein>
    <recommendedName>
        <fullName evidence="1">Probable beta-carotene 15,15'-dioxygenase</fullName>
        <ecNumber evidence="1">1.13.11.63</ecNumber>
    </recommendedName>
</protein>
<keyword evidence="1" id="KW-0812">Transmembrane</keyword>
<keyword evidence="1" id="KW-0408">Iron</keyword>
<dbReference type="Pfam" id="PF15461">
    <property type="entry name" value="BCD"/>
    <property type="match status" value="1"/>
</dbReference>
<comment type="subcellular location">
    <subcellularLocation>
        <location evidence="1">Cell membrane</location>
        <topology evidence="1">Multi-pass membrane protein</topology>
    </subcellularLocation>
</comment>
<dbReference type="EMBL" id="CP065856">
    <property type="protein sequence ID" value="QPV64057.1"/>
    <property type="molecule type" value="Genomic_DNA"/>
</dbReference>
<dbReference type="RefSeq" id="WP_198062832.1">
    <property type="nucleotide sequence ID" value="NZ_CP065856.1"/>
</dbReference>
<comment type="caution">
    <text evidence="1">Lacks conserved residue(s) required for the propagation of feature annotation.</text>
</comment>
<sequence length="339" mass="35183">MAYADPGLSLPGAERTGPTGRLLRASRAVFLGLTVAFAVVSYAGVGVPLEAQAAVYLGLMGTVSLYHGGFEHVANLRGRGESLQARYLAAYVGLLAAALWLFAVAPVAGLVVAVAITVLKAGHGGIAVRRRVRSDEGLGTWRARVVGAAVRGGAVMVVPYLAAPGVFSAVAYAMAGFFASDPAIGPLFDPVRRAFVGGCYAGLVVAYLGATRSTAEPSAWRAETAEVGLLIAYFALVPPVVAVGVYFPCWYATRQVARMTDDAPDATLGDALRRVARDGALPWVGALAVLAGLVVWLPEPPASAVGWVAVYSVFVACVAVPHVVVGAWLDRTRGIWSVH</sequence>
<comment type="catalytic activity">
    <reaction evidence="1">
        <text>all-trans-beta-carotene + O2 = 2 all-trans-retinal</text>
        <dbReference type="Rhea" id="RHEA:32887"/>
        <dbReference type="ChEBI" id="CHEBI:15379"/>
        <dbReference type="ChEBI" id="CHEBI:17579"/>
        <dbReference type="ChEBI" id="CHEBI:17898"/>
        <dbReference type="EC" id="1.13.11.63"/>
    </reaction>
</comment>
<dbReference type="GO" id="GO:0010436">
    <property type="term" value="F:carotenoid dioxygenase activity"/>
    <property type="evidence" value="ECO:0007669"/>
    <property type="project" value="UniProtKB-UniRule"/>
</dbReference>
<dbReference type="AlphaFoldDB" id="A0A7T3G0N4"/>
<name>A0A7T3G0N4_9EURY</name>
<organism evidence="2 3">
    <name type="scientific">Halosimplex litoreum</name>
    <dbReference type="NCBI Taxonomy" id="1198301"/>
    <lineage>
        <taxon>Archaea</taxon>
        <taxon>Methanobacteriati</taxon>
        <taxon>Methanobacteriota</taxon>
        <taxon>Stenosarchaea group</taxon>
        <taxon>Halobacteria</taxon>
        <taxon>Halobacteriales</taxon>
        <taxon>Haloarculaceae</taxon>
        <taxon>Halosimplex</taxon>
    </lineage>
</organism>
<dbReference type="GO" id="GO:0005506">
    <property type="term" value="F:iron ion binding"/>
    <property type="evidence" value="ECO:0007669"/>
    <property type="project" value="UniProtKB-UniRule"/>
</dbReference>
<dbReference type="EC" id="1.13.11.63" evidence="1"/>
<keyword evidence="1 2" id="KW-0223">Dioxygenase</keyword>
<keyword evidence="3" id="KW-1185">Reference proteome</keyword>
<dbReference type="OrthoDB" id="206064at2157"/>
<keyword evidence="1" id="KW-0472">Membrane</keyword>
<feature type="transmembrane region" description="Helical" evidence="1">
    <location>
        <begin position="280"/>
        <end position="298"/>
    </location>
</feature>
<dbReference type="GO" id="GO:0005886">
    <property type="term" value="C:plasma membrane"/>
    <property type="evidence" value="ECO:0007669"/>
    <property type="project" value="UniProtKB-SubCell"/>
</dbReference>
<evidence type="ECO:0000313" key="3">
    <source>
        <dbReference type="Proteomes" id="UP000595001"/>
    </source>
</evidence>
<feature type="transmembrane region" description="Helical" evidence="1">
    <location>
        <begin position="88"/>
        <end position="116"/>
    </location>
</feature>
<feature type="transmembrane region" description="Helical" evidence="1">
    <location>
        <begin position="230"/>
        <end position="251"/>
    </location>
</feature>
<gene>
    <name evidence="2" type="ORF">I7X12_05355</name>
</gene>
<keyword evidence="1" id="KW-1003">Cell membrane</keyword>
<comment type="cofactor">
    <cofactor evidence="1">
        <name>Fe(2+)</name>
        <dbReference type="ChEBI" id="CHEBI:29033"/>
    </cofactor>
</comment>
<dbReference type="GO" id="GO:0003834">
    <property type="term" value="F:beta-carotene 15,15'-dioxygenase activity"/>
    <property type="evidence" value="ECO:0007669"/>
    <property type="project" value="UniProtKB-EC"/>
</dbReference>
<feature type="transmembrane region" description="Helical" evidence="1">
    <location>
        <begin position="304"/>
        <end position="329"/>
    </location>
</feature>
<feature type="transmembrane region" description="Helical" evidence="1">
    <location>
        <begin position="28"/>
        <end position="47"/>
    </location>
</feature>
<keyword evidence="1" id="KW-0479">Metal-binding</keyword>
<evidence type="ECO:0000313" key="2">
    <source>
        <dbReference type="EMBL" id="QPV64057.1"/>
    </source>
</evidence>
<dbReference type="NCBIfam" id="TIGR03753">
    <property type="entry name" value="blh_monoox"/>
    <property type="match status" value="1"/>
</dbReference>
<feature type="transmembrane region" description="Helical" evidence="1">
    <location>
        <begin position="157"/>
        <end position="179"/>
    </location>
</feature>
<accession>A0A7T3G0N4</accession>
<dbReference type="Proteomes" id="UP000595001">
    <property type="component" value="Chromosome"/>
</dbReference>
<keyword evidence="1" id="KW-1133">Transmembrane helix</keyword>
<evidence type="ECO:0000256" key="1">
    <source>
        <dbReference type="HAMAP-Rule" id="MF_02093"/>
    </source>
</evidence>
<dbReference type="InterPro" id="IPR022270">
    <property type="entry name" value="Blh_diox"/>
</dbReference>
<comment type="similarity">
    <text evidence="1">Belongs to the Brp/Blh beta-carotene diooxygenase family.</text>
</comment>
<dbReference type="GeneID" id="60587898"/>
<dbReference type="HAMAP" id="MF_02093">
    <property type="entry name" value="Beta_carotene_diox"/>
    <property type="match status" value="1"/>
</dbReference>
<reference evidence="2 3" key="1">
    <citation type="submission" date="2020-12" db="EMBL/GenBank/DDBJ databases">
        <title>Halosimplex halophilum sp. nov. and Halosimplex salinum sp. nov., two new members of the genus Halosimplex.</title>
        <authorList>
            <person name="Cui H.L."/>
        </authorList>
    </citation>
    <scope>NUCLEOTIDE SEQUENCE [LARGE SCALE GENOMIC DNA]</scope>
    <source>
        <strain evidence="2 3">YGH94</strain>
    </source>
</reference>
<dbReference type="KEGG" id="hlt:I7X12_05355"/>
<dbReference type="GO" id="GO:0016121">
    <property type="term" value="P:carotene catabolic process"/>
    <property type="evidence" value="ECO:0007669"/>
    <property type="project" value="UniProtKB-UniRule"/>
</dbReference>